<proteinExistence type="predicted"/>
<gene>
    <name evidence="2" type="ORF">CPELLU_LOCUS9905</name>
</gene>
<dbReference type="EMBL" id="CAJVQA010007885">
    <property type="protein sequence ID" value="CAG8663276.1"/>
    <property type="molecule type" value="Genomic_DNA"/>
</dbReference>
<dbReference type="OrthoDB" id="2306966at2759"/>
<accession>A0A9N9HBM6</accession>
<reference evidence="2" key="1">
    <citation type="submission" date="2021-06" db="EMBL/GenBank/DDBJ databases">
        <authorList>
            <person name="Kallberg Y."/>
            <person name="Tangrot J."/>
            <person name="Rosling A."/>
        </authorList>
    </citation>
    <scope>NUCLEOTIDE SEQUENCE</scope>
    <source>
        <strain evidence="2">FL966</strain>
    </source>
</reference>
<organism evidence="2 3">
    <name type="scientific">Cetraspora pellucida</name>
    <dbReference type="NCBI Taxonomy" id="1433469"/>
    <lineage>
        <taxon>Eukaryota</taxon>
        <taxon>Fungi</taxon>
        <taxon>Fungi incertae sedis</taxon>
        <taxon>Mucoromycota</taxon>
        <taxon>Glomeromycotina</taxon>
        <taxon>Glomeromycetes</taxon>
        <taxon>Diversisporales</taxon>
        <taxon>Gigasporaceae</taxon>
        <taxon>Cetraspora</taxon>
    </lineage>
</organism>
<dbReference type="Pfam" id="PF22693">
    <property type="entry name" value="MACPF_1"/>
    <property type="match status" value="1"/>
</dbReference>
<evidence type="ECO:0000313" key="2">
    <source>
        <dbReference type="EMBL" id="CAG8663276.1"/>
    </source>
</evidence>
<keyword evidence="3" id="KW-1185">Reference proteome</keyword>
<feature type="domain" description="MACPF-like" evidence="1">
    <location>
        <begin position="185"/>
        <end position="383"/>
    </location>
</feature>
<name>A0A9N9HBM6_9GLOM</name>
<sequence length="674" mass="77504">MKIPLLPFGFFGTSNSSNTVPKDQPIDIIIHENKPKAYYVGGIMPNIKLSTVRNMLENKEEIYMGENMNFLSKNNINNIEKIIPIKEEKAFIVSDIIFSDGQIHILKDANKVSLSQFVNKHKLLYGCCITREDIIERVPKKRAFNLKEGNTVIINNTSYKGLERDTMKCKERIEQMFARSFIINGNVSVPLPWALTSLDLGSHIKNSKEEKLDIEESYEYTYVNAAKCSISISHNDIEPTSEFIDAIDSALKQNTDEEKLKEIKKISQEFGFIFPMYIEFGGKIQSRIESHSKRFSDFKEKTVGGGIQNTSLTYNSKKGTSSSKFYANDSFRVVGGDETIVSDDNNGSESQKKWLKTLDHCDKWQPINYSEIISVYELLDSKKRVKLLELLGKVVLHSGTNEIEFNNKNIIEPKKLQIDIPENILDNMENNHVYATVYNTECINEIFSVHVVYYPNKSSNLILNCVKTKKEKELLSKKDFKHIVKVSWIIVGSQNVKRDLPKEIVRLNHNMCCLGICAFRCQDTDDYESTIAAGLHLCRVDGQKWEPCTYIFDIAKVHLSNINAIQEYEMKWEEDKNSTYKGEEWDKFSREGNLFLGLLYKKYHSDCSPVFVNVNTRYPMMRSLKKTDDVAVVGRVHDYAVYIHGSNGWWIINFNGDRIATTDELIMSNESNFW</sequence>
<comment type="caution">
    <text evidence="2">The sequence shown here is derived from an EMBL/GenBank/DDBJ whole genome shotgun (WGS) entry which is preliminary data.</text>
</comment>
<dbReference type="Proteomes" id="UP000789759">
    <property type="component" value="Unassembled WGS sequence"/>
</dbReference>
<evidence type="ECO:0000259" key="1">
    <source>
        <dbReference type="Pfam" id="PF22693"/>
    </source>
</evidence>
<evidence type="ECO:0000313" key="3">
    <source>
        <dbReference type="Proteomes" id="UP000789759"/>
    </source>
</evidence>
<dbReference type="AlphaFoldDB" id="A0A9N9HBM6"/>
<protein>
    <submittedName>
        <fullName evidence="2">12061_t:CDS:1</fullName>
    </submittedName>
</protein>
<dbReference type="InterPro" id="IPR054586">
    <property type="entry name" value="MACPF_1_fungal"/>
</dbReference>
<feature type="non-terminal residue" evidence="2">
    <location>
        <position position="674"/>
    </location>
</feature>